<organism evidence="3 4">
    <name type="scientific">Aspergillus awamori</name>
    <name type="common">Black koji mold</name>
    <dbReference type="NCBI Taxonomy" id="105351"/>
    <lineage>
        <taxon>Eukaryota</taxon>
        <taxon>Fungi</taxon>
        <taxon>Dikarya</taxon>
        <taxon>Ascomycota</taxon>
        <taxon>Pezizomycotina</taxon>
        <taxon>Eurotiomycetes</taxon>
        <taxon>Eurotiomycetidae</taxon>
        <taxon>Eurotiales</taxon>
        <taxon>Aspergillaceae</taxon>
        <taxon>Aspergillus</taxon>
    </lineage>
</organism>
<dbReference type="AlphaFoldDB" id="A0A401KJI5"/>
<dbReference type="Proteomes" id="UP000286921">
    <property type="component" value="Unassembled WGS sequence"/>
</dbReference>
<keyword evidence="1" id="KW-0472">Membrane</keyword>
<dbReference type="PANTHER" id="PTHR37013:SF7">
    <property type="entry name" value="INTEGRAL MEMBRANE PROTEIN"/>
    <property type="match status" value="1"/>
</dbReference>
<dbReference type="PANTHER" id="PTHR37013">
    <property type="entry name" value="INTEGRAL MEMBRANE PROTEIN (AFU_ORTHOLOGUE AFUA_1G05950)-RELATED"/>
    <property type="match status" value="1"/>
</dbReference>
<dbReference type="InterPro" id="IPR056120">
    <property type="entry name" value="DUF7703"/>
</dbReference>
<feature type="transmembrane region" description="Helical" evidence="1">
    <location>
        <begin position="252"/>
        <end position="269"/>
    </location>
</feature>
<feature type="transmembrane region" description="Helical" evidence="1">
    <location>
        <begin position="209"/>
        <end position="232"/>
    </location>
</feature>
<name>A0A401KJI5_ASPAW</name>
<sequence length="355" mass="40171">MTQLAVLDQITAVPFACQIGRHNFATNSTDYQLRLIPDYSATSSCYAVLCNHPYLHLHLHIIASLNPSVHNIYYLPHQCLLLMPHFTLDDAATQSPTGLTRHLNTTVEEYVFPILIALSWCNAIELVILCLNTFKRYTGTYFWSLLIASISIIPFSLGYLLKMFGLTFTNYFLEISIVGVGWAGMVTGQSLVLWSRLHLVLHHKKILRGLLYLIIFDGVLLHCASEGLELAVNAMPQSEPMNVAFGIMERVQLVWFCAQELLLSGLYIRETARMLRMDSGELSRSVLVQLLLVNVVIIVLDLSVVGIQYAGFFTFQVTFKALVYSIKLKLEYVILGRLVDVAYVRSQVDTPRFRF</sequence>
<keyword evidence="1" id="KW-0812">Transmembrane</keyword>
<feature type="transmembrane region" description="Helical" evidence="1">
    <location>
        <begin position="290"/>
        <end position="310"/>
    </location>
</feature>
<accession>A0A401KJI5</accession>
<dbReference type="Pfam" id="PF24802">
    <property type="entry name" value="DUF7703"/>
    <property type="match status" value="1"/>
</dbReference>
<evidence type="ECO:0000313" key="4">
    <source>
        <dbReference type="Proteomes" id="UP000286921"/>
    </source>
</evidence>
<gene>
    <name evidence="3" type="ORF">AAWM_02230</name>
</gene>
<dbReference type="EMBL" id="BDHI01000002">
    <property type="protein sequence ID" value="GCB19345.1"/>
    <property type="molecule type" value="Genomic_DNA"/>
</dbReference>
<protein>
    <recommendedName>
        <fullName evidence="2">DUF7703 domain-containing protein</fullName>
    </recommendedName>
</protein>
<feature type="domain" description="DUF7703" evidence="2">
    <location>
        <begin position="114"/>
        <end position="341"/>
    </location>
</feature>
<feature type="transmembrane region" description="Helical" evidence="1">
    <location>
        <begin position="173"/>
        <end position="197"/>
    </location>
</feature>
<keyword evidence="4" id="KW-1185">Reference proteome</keyword>
<evidence type="ECO:0000259" key="2">
    <source>
        <dbReference type="Pfam" id="PF24802"/>
    </source>
</evidence>
<evidence type="ECO:0000313" key="3">
    <source>
        <dbReference type="EMBL" id="GCB19345.1"/>
    </source>
</evidence>
<proteinExistence type="predicted"/>
<evidence type="ECO:0000256" key="1">
    <source>
        <dbReference type="SAM" id="Phobius"/>
    </source>
</evidence>
<comment type="caution">
    <text evidence="3">The sequence shown here is derived from an EMBL/GenBank/DDBJ whole genome shotgun (WGS) entry which is preliminary data.</text>
</comment>
<feature type="transmembrane region" description="Helical" evidence="1">
    <location>
        <begin position="141"/>
        <end position="161"/>
    </location>
</feature>
<reference evidence="3 4" key="1">
    <citation type="submission" date="2016-09" db="EMBL/GenBank/DDBJ databases">
        <title>Aspergillus awamori IFM 58123T.</title>
        <authorList>
            <person name="Kusuya Y."/>
            <person name="Shimizu M."/>
            <person name="Takahashi H."/>
            <person name="Yaguchi T."/>
        </authorList>
    </citation>
    <scope>NUCLEOTIDE SEQUENCE [LARGE SCALE GENOMIC DNA]</scope>
    <source>
        <strain evidence="3 4">IFM 58123</strain>
    </source>
</reference>
<keyword evidence="1" id="KW-1133">Transmembrane helix</keyword>
<feature type="transmembrane region" description="Helical" evidence="1">
    <location>
        <begin position="110"/>
        <end position="134"/>
    </location>
</feature>